<evidence type="ECO:0000313" key="1">
    <source>
        <dbReference type="EMBL" id="SCZ71994.1"/>
    </source>
</evidence>
<keyword evidence="2" id="KW-1185">Reference proteome</keyword>
<name>A0A1G5RD13_9RHOB</name>
<evidence type="ECO:0000313" key="2">
    <source>
        <dbReference type="Proteomes" id="UP000198767"/>
    </source>
</evidence>
<protein>
    <submittedName>
        <fullName evidence="1">Uncharacterized protein</fullName>
    </submittedName>
</protein>
<gene>
    <name evidence="1" type="ORF">SAMN04488118_11371</name>
</gene>
<dbReference type="EMBL" id="FMWG01000013">
    <property type="protein sequence ID" value="SCZ71994.1"/>
    <property type="molecule type" value="Genomic_DNA"/>
</dbReference>
<dbReference type="Proteomes" id="UP000198767">
    <property type="component" value="Unassembled WGS sequence"/>
</dbReference>
<dbReference type="AlphaFoldDB" id="A0A1G5RD13"/>
<reference evidence="1 2" key="1">
    <citation type="submission" date="2016-10" db="EMBL/GenBank/DDBJ databases">
        <authorList>
            <person name="de Groot N.N."/>
        </authorList>
    </citation>
    <scope>NUCLEOTIDE SEQUENCE [LARGE SCALE GENOMIC DNA]</scope>
    <source>
        <strain evidence="1 2">U95</strain>
    </source>
</reference>
<sequence>MDKGYNNTTDSTLLQQEKAKTAQRVFGNRHIKGDHENPSTQVYLVVEALEK</sequence>
<dbReference type="STRING" id="1156985.SAMN04488118_11371"/>
<dbReference type="RefSeq" id="WP_157843998.1">
    <property type="nucleotide sequence ID" value="NZ_CANMPF010000013.1"/>
</dbReference>
<proteinExistence type="predicted"/>
<accession>A0A1G5RD13</accession>
<organism evidence="1 2">
    <name type="scientific">Epibacterium ulvae</name>
    <dbReference type="NCBI Taxonomy" id="1156985"/>
    <lineage>
        <taxon>Bacteria</taxon>
        <taxon>Pseudomonadati</taxon>
        <taxon>Pseudomonadota</taxon>
        <taxon>Alphaproteobacteria</taxon>
        <taxon>Rhodobacterales</taxon>
        <taxon>Roseobacteraceae</taxon>
        <taxon>Epibacterium</taxon>
    </lineage>
</organism>